<protein>
    <submittedName>
        <fullName evidence="2">Putative nuclease</fullName>
    </submittedName>
</protein>
<dbReference type="Gene3D" id="2.40.50.90">
    <property type="match status" value="1"/>
</dbReference>
<evidence type="ECO:0000313" key="2">
    <source>
        <dbReference type="EMBL" id="QJA49523.1"/>
    </source>
</evidence>
<feature type="domain" description="TNase-like" evidence="1">
    <location>
        <begin position="31"/>
        <end position="153"/>
    </location>
</feature>
<evidence type="ECO:0000259" key="1">
    <source>
        <dbReference type="PROSITE" id="PS50830"/>
    </source>
</evidence>
<proteinExistence type="predicted"/>
<dbReference type="AlphaFoldDB" id="A0A6H1ZNL7"/>
<dbReference type="SUPFAM" id="SSF50199">
    <property type="entry name" value="Staphylococcal nuclease"/>
    <property type="match status" value="1"/>
</dbReference>
<dbReference type="Pfam" id="PF00565">
    <property type="entry name" value="SNase"/>
    <property type="match status" value="1"/>
</dbReference>
<name>A0A6H1ZNL7_9ZZZZ</name>
<dbReference type="EMBL" id="MT144141">
    <property type="protein sequence ID" value="QJA49523.1"/>
    <property type="molecule type" value="Genomic_DNA"/>
</dbReference>
<sequence length="153" mass="17790">MLEHDFKTRPELWNSQLTELYWQSPHRQIFEPFTARVIGVHDGDTIKVRWSERDFDFPIRFAEISAPELNERGGKESQKWLEGRILGKDVTVVPTPERVEKHGRLLAAVYHNGVSLNKAIVEAGHALLWEERTRGLILDFIKNPILRIEEVLV</sequence>
<accession>A0A6H1ZNL7</accession>
<reference evidence="2" key="1">
    <citation type="submission" date="2020-03" db="EMBL/GenBank/DDBJ databases">
        <title>The deep terrestrial virosphere.</title>
        <authorList>
            <person name="Holmfeldt K."/>
            <person name="Nilsson E."/>
            <person name="Simone D."/>
            <person name="Lopez-Fernandez M."/>
            <person name="Wu X."/>
            <person name="de Brujin I."/>
            <person name="Lundin D."/>
            <person name="Andersson A."/>
            <person name="Bertilsson S."/>
            <person name="Dopson M."/>
        </authorList>
    </citation>
    <scope>NUCLEOTIDE SEQUENCE</scope>
    <source>
        <strain evidence="2">TM448A01396</strain>
    </source>
</reference>
<organism evidence="2">
    <name type="scientific">viral metagenome</name>
    <dbReference type="NCBI Taxonomy" id="1070528"/>
    <lineage>
        <taxon>unclassified sequences</taxon>
        <taxon>metagenomes</taxon>
        <taxon>organismal metagenomes</taxon>
    </lineage>
</organism>
<dbReference type="InterPro" id="IPR016071">
    <property type="entry name" value="Staphylococal_nuclease_OB-fold"/>
</dbReference>
<dbReference type="InterPro" id="IPR035437">
    <property type="entry name" value="SNase_OB-fold_sf"/>
</dbReference>
<dbReference type="SMART" id="SM00318">
    <property type="entry name" value="SNc"/>
    <property type="match status" value="1"/>
</dbReference>
<gene>
    <name evidence="2" type="ORF">TM448A01396_0003</name>
</gene>
<dbReference type="PROSITE" id="PS50830">
    <property type="entry name" value="TNASE_3"/>
    <property type="match status" value="1"/>
</dbReference>